<organism evidence="2 3">
    <name type="scientific">Sphingomonas oligophenolica</name>
    <dbReference type="NCBI Taxonomy" id="301154"/>
    <lineage>
        <taxon>Bacteria</taxon>
        <taxon>Pseudomonadati</taxon>
        <taxon>Pseudomonadota</taxon>
        <taxon>Alphaproteobacteria</taxon>
        <taxon>Sphingomonadales</taxon>
        <taxon>Sphingomonadaceae</taxon>
        <taxon>Sphingomonas</taxon>
    </lineage>
</organism>
<reference evidence="2 3" key="1">
    <citation type="submission" date="2024-05" db="EMBL/GenBank/DDBJ databases">
        <authorList>
            <person name="Liu Q."/>
            <person name="Xin Y.-H."/>
        </authorList>
    </citation>
    <scope>NUCLEOTIDE SEQUENCE [LARGE SCALE GENOMIC DNA]</scope>
    <source>
        <strain evidence="2 3">CGMCC 1.10181</strain>
    </source>
</reference>
<keyword evidence="3" id="KW-1185">Reference proteome</keyword>
<gene>
    <name evidence="2" type="ORF">ABC974_01690</name>
</gene>
<proteinExistence type="predicted"/>
<sequence>MYVAATEPAWPQAYGRYKSVGRRKTDGRQTGGVGVKRYGLVLVLVLAMAGFGGLAEAHSGQAVTFFPIQLPGVSRPWTVRKRDPYATWDAKSQIAPSTEVVFEGKDGVVDSAPLMPQALYAVDRDLIEGNRVWLSKNSLLVKMDGGTGNWYCTWRFDEKSTGTKLGSADEHISGFDYVFCLRADENGNSIDAKIMIADFKGLLAITDPESGMGRYRNGVGATNSVVLKPVYNEKFPTRAQLQVLAAWNVSHGGSVCLHMAIAAADTDQKLAQNDQCFSGVGQSLNIAGGTYTVTSIGEHNAFKIRIDSPINVRGLSPRIIK</sequence>
<protein>
    <submittedName>
        <fullName evidence="2">Uncharacterized protein</fullName>
    </submittedName>
</protein>
<evidence type="ECO:0000313" key="2">
    <source>
        <dbReference type="EMBL" id="MEN2788324.1"/>
    </source>
</evidence>
<accession>A0ABU9XXQ2</accession>
<evidence type="ECO:0000256" key="1">
    <source>
        <dbReference type="SAM" id="Phobius"/>
    </source>
</evidence>
<keyword evidence="1" id="KW-0812">Transmembrane</keyword>
<feature type="transmembrane region" description="Helical" evidence="1">
    <location>
        <begin position="38"/>
        <end position="55"/>
    </location>
</feature>
<name>A0ABU9XXQ2_9SPHN</name>
<keyword evidence="1" id="KW-0472">Membrane</keyword>
<evidence type="ECO:0000313" key="3">
    <source>
        <dbReference type="Proteomes" id="UP001419910"/>
    </source>
</evidence>
<comment type="caution">
    <text evidence="2">The sequence shown here is derived from an EMBL/GenBank/DDBJ whole genome shotgun (WGS) entry which is preliminary data.</text>
</comment>
<dbReference type="EMBL" id="JBDIME010000001">
    <property type="protein sequence ID" value="MEN2788324.1"/>
    <property type="molecule type" value="Genomic_DNA"/>
</dbReference>
<dbReference type="RefSeq" id="WP_345840364.1">
    <property type="nucleotide sequence ID" value="NZ_JBDIME010000001.1"/>
</dbReference>
<keyword evidence="1" id="KW-1133">Transmembrane helix</keyword>
<dbReference type="Proteomes" id="UP001419910">
    <property type="component" value="Unassembled WGS sequence"/>
</dbReference>